<dbReference type="PANTHER" id="PTHR46696">
    <property type="entry name" value="P450, PUTATIVE (EUROFUNG)-RELATED"/>
    <property type="match status" value="1"/>
</dbReference>
<dbReference type="Proteomes" id="UP001180754">
    <property type="component" value="Unassembled WGS sequence"/>
</dbReference>
<comment type="caution">
    <text evidence="2">The sequence shown here is derived from an EMBL/GenBank/DDBJ whole genome shotgun (WGS) entry which is preliminary data.</text>
</comment>
<accession>A0ABU2XX12</accession>
<dbReference type="Gene3D" id="1.10.630.10">
    <property type="entry name" value="Cytochrome P450"/>
    <property type="match status" value="1"/>
</dbReference>
<dbReference type="SUPFAM" id="SSF48264">
    <property type="entry name" value="Cytochrome P450"/>
    <property type="match status" value="1"/>
</dbReference>
<protein>
    <submittedName>
        <fullName evidence="2">Cytochrome P450</fullName>
    </submittedName>
</protein>
<proteinExistence type="inferred from homology"/>
<comment type="similarity">
    <text evidence="1">Belongs to the cytochrome P450 family.</text>
</comment>
<dbReference type="PRINTS" id="PR00359">
    <property type="entry name" value="BP450"/>
</dbReference>
<keyword evidence="3" id="KW-1185">Reference proteome</keyword>
<feature type="non-terminal residue" evidence="2">
    <location>
        <position position="1"/>
    </location>
</feature>
<dbReference type="EMBL" id="JAVRFD010000148">
    <property type="protein sequence ID" value="MDT0550446.1"/>
    <property type="molecule type" value="Genomic_DNA"/>
</dbReference>
<dbReference type="RefSeq" id="WP_394816899.1">
    <property type="nucleotide sequence ID" value="NZ_JAVRFD010000148.1"/>
</dbReference>
<dbReference type="InterPro" id="IPR036396">
    <property type="entry name" value="Cyt_P450_sf"/>
</dbReference>
<sequence length="229" mass="24884">ALQREPHPNVVMVTGYEEAVSVCGDPETFSSATSVTGPFPGFPVALEGHSDQEVSDLIDRHRDELPMSDQITTFDPPTHTDHRSLLMRLITPKRLKQNEDFMWRLADQALEPYLTRGGGEFISEFAGPFTLLVIADLLGIPAEDRETFVNGIKQNSGGGVGSTSSELSHSPLEFLYGQFADYTADRRANPRDDVLTGLAEATFPDGSIPDVGDVARVATNVFSAGQETT</sequence>
<dbReference type="PANTHER" id="PTHR46696:SF4">
    <property type="entry name" value="BIOTIN BIOSYNTHESIS CYTOCHROME P450"/>
    <property type="match status" value="1"/>
</dbReference>
<evidence type="ECO:0000313" key="2">
    <source>
        <dbReference type="EMBL" id="MDT0550446.1"/>
    </source>
</evidence>
<feature type="non-terminal residue" evidence="2">
    <location>
        <position position="229"/>
    </location>
</feature>
<dbReference type="InterPro" id="IPR002397">
    <property type="entry name" value="Cyt_P450_B"/>
</dbReference>
<name>A0ABU2XX12_9ACTN</name>
<gene>
    <name evidence="2" type="ORF">RND15_48620</name>
</gene>
<reference evidence="2" key="1">
    <citation type="submission" date="2024-05" db="EMBL/GenBank/DDBJ databases">
        <title>30 novel species of actinomycetes from the DSMZ collection.</title>
        <authorList>
            <person name="Nouioui I."/>
        </authorList>
    </citation>
    <scope>NUCLEOTIDE SEQUENCE</scope>
    <source>
        <strain evidence="2">DSM 41529</strain>
    </source>
</reference>
<organism evidence="2 3">
    <name type="scientific">Streptomyces lonegramiae</name>
    <dbReference type="NCBI Taxonomy" id="3075524"/>
    <lineage>
        <taxon>Bacteria</taxon>
        <taxon>Bacillati</taxon>
        <taxon>Actinomycetota</taxon>
        <taxon>Actinomycetes</taxon>
        <taxon>Kitasatosporales</taxon>
        <taxon>Streptomycetaceae</taxon>
        <taxon>Streptomyces</taxon>
    </lineage>
</organism>
<evidence type="ECO:0000313" key="3">
    <source>
        <dbReference type="Proteomes" id="UP001180754"/>
    </source>
</evidence>
<evidence type="ECO:0000256" key="1">
    <source>
        <dbReference type="ARBA" id="ARBA00010617"/>
    </source>
</evidence>